<gene>
    <name evidence="8" type="primary">flgG_2</name>
    <name evidence="9" type="synonym">flgF</name>
    <name evidence="9" type="ORF">A4A58_03830</name>
    <name evidence="8" type="ORF">PROKKA_00778</name>
</gene>
<dbReference type="Pfam" id="PF00460">
    <property type="entry name" value="Flg_bb_rod"/>
    <property type="match status" value="1"/>
</dbReference>
<dbReference type="STRING" id="943830.A4A58_03830"/>
<dbReference type="SUPFAM" id="SSF117143">
    <property type="entry name" value="Flagellar hook protein flgE"/>
    <property type="match status" value="1"/>
</dbReference>
<evidence type="ECO:0000256" key="1">
    <source>
        <dbReference type="ARBA" id="ARBA00004117"/>
    </source>
</evidence>
<keyword evidence="8" id="KW-0282">Flagellum</keyword>
<comment type="similarity">
    <text evidence="2 4">Belongs to the flagella basal body rod proteins family.</text>
</comment>
<evidence type="ECO:0000259" key="5">
    <source>
        <dbReference type="Pfam" id="PF00460"/>
    </source>
</evidence>
<keyword evidence="8" id="KW-0969">Cilium</keyword>
<dbReference type="OrthoDB" id="9804559at2"/>
<keyword evidence="8" id="KW-0966">Cell projection</keyword>
<dbReference type="GO" id="GO:0009425">
    <property type="term" value="C:bacterial-type flagellum basal body"/>
    <property type="evidence" value="ECO:0007669"/>
    <property type="project" value="UniProtKB-SubCell"/>
</dbReference>
<feature type="domain" description="Flagellar hook protein FlgE/F/G-like D1" evidence="7">
    <location>
        <begin position="103"/>
        <end position="159"/>
    </location>
</feature>
<evidence type="ECO:0000259" key="7">
    <source>
        <dbReference type="Pfam" id="PF22692"/>
    </source>
</evidence>
<feature type="domain" description="Flagellar basal-body/hook protein C-terminal" evidence="6">
    <location>
        <begin position="205"/>
        <end position="249"/>
    </location>
</feature>
<dbReference type="InterPro" id="IPR053967">
    <property type="entry name" value="LlgE_F_G-like_D1"/>
</dbReference>
<dbReference type="Proteomes" id="UP000076574">
    <property type="component" value="Unassembled WGS sequence"/>
</dbReference>
<sequence length="256" mass="26962">MQSALYVSLSAQVSLEKRLETIANNMANMKTAAFRADAVKFETAMSRAATQAVAFSSPGENFISRKEGAITQTGNTLDVAVTGNSMAAYPGGPDPGNTTWMAFAGPNGPVYTRDGRMQIDINGQLQTLTGYPILDSGGTPIIVDPDAGPLTIVRDGTISQGRIQVGQLGLFDIAPDAKLERFGTSGVIPSKPATTALDFVTVGFQQGYVEGSNVDPLTELTQMMTAQRTFQSVSSLIDNSESTMQGAIRTLGDPKA</sequence>
<keyword evidence="10" id="KW-1185">Reference proteome</keyword>
<name>A0A109ZYI1_9BRAD</name>
<dbReference type="NCBIfam" id="NF009282">
    <property type="entry name" value="PRK12642.1"/>
    <property type="match status" value="1"/>
</dbReference>
<dbReference type="InterPro" id="IPR001444">
    <property type="entry name" value="Flag_bb_rod_N"/>
</dbReference>
<keyword evidence="3 4" id="KW-0975">Bacterial flagellum</keyword>
<comment type="subcellular location">
    <subcellularLocation>
        <location evidence="1 4">Bacterial flagellum basal body</location>
    </subcellularLocation>
</comment>
<dbReference type="NCBIfam" id="TIGR03506">
    <property type="entry name" value="FlgEFG_subfam"/>
    <property type="match status" value="1"/>
</dbReference>
<reference evidence="8" key="1">
    <citation type="submission" date="2015-10" db="EMBL/GenBank/DDBJ databases">
        <title>Evolution marks in rhizobial microsymbionts genomes from the relict species Vavilovia formosa (Stev.) Fed.</title>
        <authorList>
            <person name="Kopat V."/>
        </authorList>
    </citation>
    <scope>NUCLEOTIDE SEQUENCE</scope>
    <source>
        <strain evidence="8">Vaf-07</strain>
    </source>
</reference>
<dbReference type="EMBL" id="KT955714">
    <property type="protein sequence ID" value="AMH39589.1"/>
    <property type="molecule type" value="Genomic_DNA"/>
</dbReference>
<dbReference type="Pfam" id="PF22692">
    <property type="entry name" value="LlgE_F_G_D1"/>
    <property type="match status" value="1"/>
</dbReference>
<evidence type="ECO:0000256" key="3">
    <source>
        <dbReference type="ARBA" id="ARBA00023143"/>
    </source>
</evidence>
<feature type="domain" description="Flagellar basal body rod protein N-terminal" evidence="5">
    <location>
        <begin position="5"/>
        <end position="32"/>
    </location>
</feature>
<evidence type="ECO:0000259" key="6">
    <source>
        <dbReference type="Pfam" id="PF06429"/>
    </source>
</evidence>
<dbReference type="RefSeq" id="WP_068729907.1">
    <property type="nucleotide sequence ID" value="NZ_LVYV01000001.1"/>
</dbReference>
<evidence type="ECO:0000313" key="10">
    <source>
        <dbReference type="Proteomes" id="UP000076574"/>
    </source>
</evidence>
<dbReference type="GO" id="GO:0071978">
    <property type="term" value="P:bacterial-type flagellum-dependent swarming motility"/>
    <property type="evidence" value="ECO:0007669"/>
    <property type="project" value="TreeGrafter"/>
</dbReference>
<reference evidence="9 10" key="2">
    <citation type="submission" date="2016-03" db="EMBL/GenBank/DDBJ databases">
        <title>Microsymbionts genomes from the relict species Vavilovia formosa (Stev.) Fed.</title>
        <authorList>
            <person name="Kopat V."/>
            <person name="Chirak E."/>
            <person name="Kimeklis A."/>
            <person name="Andronov E."/>
        </authorList>
    </citation>
    <scope>NUCLEOTIDE SEQUENCE [LARGE SCALE GENOMIC DNA]</scope>
    <source>
        <strain evidence="9 10">Vaf07</strain>
    </source>
</reference>
<evidence type="ECO:0000256" key="4">
    <source>
        <dbReference type="RuleBase" id="RU362116"/>
    </source>
</evidence>
<organism evidence="8">
    <name type="scientific">Tardiphaga robiniae</name>
    <dbReference type="NCBI Taxonomy" id="943830"/>
    <lineage>
        <taxon>Bacteria</taxon>
        <taxon>Pseudomonadati</taxon>
        <taxon>Pseudomonadota</taxon>
        <taxon>Alphaproteobacteria</taxon>
        <taxon>Hyphomicrobiales</taxon>
        <taxon>Nitrobacteraceae</taxon>
        <taxon>Tardiphaga</taxon>
    </lineage>
</organism>
<dbReference type="EMBL" id="LVYV01000001">
    <property type="protein sequence ID" value="KZD25548.1"/>
    <property type="molecule type" value="Genomic_DNA"/>
</dbReference>
<dbReference type="InterPro" id="IPR010930">
    <property type="entry name" value="Flg_bb/hook_C_dom"/>
</dbReference>
<evidence type="ECO:0000313" key="8">
    <source>
        <dbReference type="EMBL" id="AMH39589.1"/>
    </source>
</evidence>
<dbReference type="AlphaFoldDB" id="A0A109ZYI1"/>
<dbReference type="PANTHER" id="PTHR30435">
    <property type="entry name" value="FLAGELLAR PROTEIN"/>
    <property type="match status" value="1"/>
</dbReference>
<dbReference type="PANTHER" id="PTHR30435:SF19">
    <property type="entry name" value="FLAGELLAR BASAL-BODY ROD PROTEIN FLGG"/>
    <property type="match status" value="1"/>
</dbReference>
<evidence type="ECO:0000256" key="2">
    <source>
        <dbReference type="ARBA" id="ARBA00009677"/>
    </source>
</evidence>
<dbReference type="InterPro" id="IPR020013">
    <property type="entry name" value="Flagellar_FlgE/F/G"/>
</dbReference>
<accession>A0A109ZYI1</accession>
<protein>
    <submittedName>
        <fullName evidence="8">Flagellar basal-body rod protein FlgG</fullName>
    </submittedName>
    <submittedName>
        <fullName evidence="9">Flagellar biosynthesis protein FlgF</fullName>
    </submittedName>
</protein>
<proteinExistence type="inferred from homology"/>
<evidence type="ECO:0000313" key="9">
    <source>
        <dbReference type="EMBL" id="KZD25548.1"/>
    </source>
</evidence>
<dbReference type="Pfam" id="PF06429">
    <property type="entry name" value="Flg_bbr_C"/>
    <property type="match status" value="1"/>
</dbReference>
<dbReference type="InterPro" id="IPR037925">
    <property type="entry name" value="FlgE/F/G-like"/>
</dbReference>